<keyword evidence="8" id="KW-1185">Reference proteome</keyword>
<reference evidence="7 8" key="1">
    <citation type="submission" date="2016-04" db="EMBL/GenBank/DDBJ databases">
        <title>A degradative enzymes factory behind the ericoid mycorrhizal symbiosis.</title>
        <authorList>
            <consortium name="DOE Joint Genome Institute"/>
            <person name="Martino E."/>
            <person name="Morin E."/>
            <person name="Grelet G."/>
            <person name="Kuo A."/>
            <person name="Kohler A."/>
            <person name="Daghino S."/>
            <person name="Barry K."/>
            <person name="Choi C."/>
            <person name="Cichocki N."/>
            <person name="Clum A."/>
            <person name="Copeland A."/>
            <person name="Hainaut M."/>
            <person name="Haridas S."/>
            <person name="Labutti K."/>
            <person name="Lindquist E."/>
            <person name="Lipzen A."/>
            <person name="Khouja H.-R."/>
            <person name="Murat C."/>
            <person name="Ohm R."/>
            <person name="Olson A."/>
            <person name="Spatafora J."/>
            <person name="Veneault-Fourrey C."/>
            <person name="Henrissat B."/>
            <person name="Grigoriev I."/>
            <person name="Martin F."/>
            <person name="Perotto S."/>
        </authorList>
    </citation>
    <scope>NUCLEOTIDE SEQUENCE [LARGE SCALE GENOMIC DNA]</scope>
    <source>
        <strain evidence="7 8">E</strain>
    </source>
</reference>
<feature type="transmembrane region" description="Helical" evidence="5">
    <location>
        <begin position="56"/>
        <end position="78"/>
    </location>
</feature>
<dbReference type="PANTHER" id="PTHR37451">
    <property type="entry name" value="MARVEL DOMAIN"/>
    <property type="match status" value="1"/>
</dbReference>
<evidence type="ECO:0000256" key="2">
    <source>
        <dbReference type="ARBA" id="ARBA00022692"/>
    </source>
</evidence>
<organism evidence="7 8">
    <name type="scientific">Hyaloscypha bicolor E</name>
    <dbReference type="NCBI Taxonomy" id="1095630"/>
    <lineage>
        <taxon>Eukaryota</taxon>
        <taxon>Fungi</taxon>
        <taxon>Dikarya</taxon>
        <taxon>Ascomycota</taxon>
        <taxon>Pezizomycotina</taxon>
        <taxon>Leotiomycetes</taxon>
        <taxon>Helotiales</taxon>
        <taxon>Hyaloscyphaceae</taxon>
        <taxon>Hyaloscypha</taxon>
        <taxon>Hyaloscypha bicolor</taxon>
    </lineage>
</organism>
<keyword evidence="2 5" id="KW-0812">Transmembrane</keyword>
<dbReference type="RefSeq" id="XP_024726876.1">
    <property type="nucleotide sequence ID" value="XM_024887664.1"/>
</dbReference>
<evidence type="ECO:0000256" key="4">
    <source>
        <dbReference type="ARBA" id="ARBA00023136"/>
    </source>
</evidence>
<dbReference type="InParanoid" id="A0A2J6SGS1"/>
<proteinExistence type="predicted"/>
<evidence type="ECO:0000256" key="3">
    <source>
        <dbReference type="ARBA" id="ARBA00022989"/>
    </source>
</evidence>
<evidence type="ECO:0000259" key="6">
    <source>
        <dbReference type="Pfam" id="PF01284"/>
    </source>
</evidence>
<dbReference type="Proteomes" id="UP000235371">
    <property type="component" value="Unassembled WGS sequence"/>
</dbReference>
<feature type="transmembrane region" description="Helical" evidence="5">
    <location>
        <begin position="85"/>
        <end position="106"/>
    </location>
</feature>
<dbReference type="GO" id="GO:0016020">
    <property type="term" value="C:membrane"/>
    <property type="evidence" value="ECO:0007669"/>
    <property type="project" value="UniProtKB-SubCell"/>
</dbReference>
<evidence type="ECO:0000256" key="5">
    <source>
        <dbReference type="SAM" id="Phobius"/>
    </source>
</evidence>
<dbReference type="PANTHER" id="PTHR37451:SF1">
    <property type="entry name" value="MARVEL DOMAIN-CONTAINING PROTEIN"/>
    <property type="match status" value="1"/>
</dbReference>
<sequence>MRTYMCAVGWMAIIRVVQLLLACLVLILTAYSSATFGGSGTNGDLVIQILFPGYNMSFFTFAWTVLFLLYIFLIPLVFPKFYLSYAHLGLEFLTVIFWLTTFALLADEGKWWVVEQDSLEAIKDEFSGFSSGNNGEVNKLLSACKASRAAIGIAAIVWLLFMVTFGFVVYYWNKHREEHSETGLSSTHRRGITGDIEAAQVEKTQASVELHNIQGQPQHPTPVA</sequence>
<feature type="transmembrane region" description="Helical" evidence="5">
    <location>
        <begin position="149"/>
        <end position="172"/>
    </location>
</feature>
<dbReference type="STRING" id="1095630.A0A2J6SGS1"/>
<dbReference type="InterPro" id="IPR008253">
    <property type="entry name" value="Marvel"/>
</dbReference>
<gene>
    <name evidence="7" type="ORF">K444DRAFT_670750</name>
</gene>
<protein>
    <recommendedName>
        <fullName evidence="6">MARVEL domain-containing protein</fullName>
    </recommendedName>
</protein>
<accession>A0A2J6SGS1</accession>
<dbReference type="AlphaFoldDB" id="A0A2J6SGS1"/>
<name>A0A2J6SGS1_9HELO</name>
<dbReference type="OrthoDB" id="5325022at2759"/>
<dbReference type="EMBL" id="KZ613919">
    <property type="protein sequence ID" value="PMD49972.1"/>
    <property type="molecule type" value="Genomic_DNA"/>
</dbReference>
<comment type="subcellular location">
    <subcellularLocation>
        <location evidence="1">Membrane</location>
        <topology evidence="1">Multi-pass membrane protein</topology>
    </subcellularLocation>
</comment>
<feature type="domain" description="MARVEL" evidence="6">
    <location>
        <begin position="12"/>
        <end position="167"/>
    </location>
</feature>
<dbReference type="Pfam" id="PF01284">
    <property type="entry name" value="MARVEL"/>
    <property type="match status" value="1"/>
</dbReference>
<evidence type="ECO:0000313" key="8">
    <source>
        <dbReference type="Proteomes" id="UP000235371"/>
    </source>
</evidence>
<keyword evidence="4 5" id="KW-0472">Membrane</keyword>
<keyword evidence="3 5" id="KW-1133">Transmembrane helix</keyword>
<evidence type="ECO:0000313" key="7">
    <source>
        <dbReference type="EMBL" id="PMD49972.1"/>
    </source>
</evidence>
<dbReference type="GeneID" id="36595740"/>
<evidence type="ECO:0000256" key="1">
    <source>
        <dbReference type="ARBA" id="ARBA00004141"/>
    </source>
</evidence>